<feature type="transmembrane region" description="Helical" evidence="1">
    <location>
        <begin position="170"/>
        <end position="192"/>
    </location>
</feature>
<accession>A0A5M3N2K4</accession>
<keyword evidence="1" id="KW-1133">Transmembrane helix</keyword>
<name>A0A5M3N2K4_CONPW</name>
<dbReference type="EMBL" id="JH711574">
    <property type="protein sequence ID" value="EIW85622.1"/>
    <property type="molecule type" value="Genomic_DNA"/>
</dbReference>
<feature type="transmembrane region" description="Helical" evidence="1">
    <location>
        <begin position="220"/>
        <end position="239"/>
    </location>
</feature>
<evidence type="ECO:0000256" key="1">
    <source>
        <dbReference type="SAM" id="Phobius"/>
    </source>
</evidence>
<proteinExistence type="predicted"/>
<reference evidence="4" key="1">
    <citation type="journal article" date="2012" name="Science">
        <title>The Paleozoic origin of enzymatic lignin decomposition reconstructed from 31 fungal genomes.</title>
        <authorList>
            <person name="Floudas D."/>
            <person name="Binder M."/>
            <person name="Riley R."/>
            <person name="Barry K."/>
            <person name="Blanchette R.A."/>
            <person name="Henrissat B."/>
            <person name="Martinez A.T."/>
            <person name="Otillar R."/>
            <person name="Spatafora J.W."/>
            <person name="Yadav J.S."/>
            <person name="Aerts A."/>
            <person name="Benoit I."/>
            <person name="Boyd A."/>
            <person name="Carlson A."/>
            <person name="Copeland A."/>
            <person name="Coutinho P.M."/>
            <person name="de Vries R.P."/>
            <person name="Ferreira P."/>
            <person name="Findley K."/>
            <person name="Foster B."/>
            <person name="Gaskell J."/>
            <person name="Glotzer D."/>
            <person name="Gorecki P."/>
            <person name="Heitman J."/>
            <person name="Hesse C."/>
            <person name="Hori C."/>
            <person name="Igarashi K."/>
            <person name="Jurgens J.A."/>
            <person name="Kallen N."/>
            <person name="Kersten P."/>
            <person name="Kohler A."/>
            <person name="Kuees U."/>
            <person name="Kumar T.K.A."/>
            <person name="Kuo A."/>
            <person name="LaButti K."/>
            <person name="Larrondo L.F."/>
            <person name="Lindquist E."/>
            <person name="Ling A."/>
            <person name="Lombard V."/>
            <person name="Lucas S."/>
            <person name="Lundell T."/>
            <person name="Martin R."/>
            <person name="McLaughlin D.J."/>
            <person name="Morgenstern I."/>
            <person name="Morin E."/>
            <person name="Murat C."/>
            <person name="Nagy L.G."/>
            <person name="Nolan M."/>
            <person name="Ohm R.A."/>
            <person name="Patyshakuliyeva A."/>
            <person name="Rokas A."/>
            <person name="Ruiz-Duenas F.J."/>
            <person name="Sabat G."/>
            <person name="Salamov A."/>
            <person name="Samejima M."/>
            <person name="Schmutz J."/>
            <person name="Slot J.C."/>
            <person name="St John F."/>
            <person name="Stenlid J."/>
            <person name="Sun H."/>
            <person name="Sun S."/>
            <person name="Syed K."/>
            <person name="Tsang A."/>
            <person name="Wiebenga A."/>
            <person name="Young D."/>
            <person name="Pisabarro A."/>
            <person name="Eastwood D.C."/>
            <person name="Martin F."/>
            <person name="Cullen D."/>
            <person name="Grigoriev I.V."/>
            <person name="Hibbett D.S."/>
        </authorList>
    </citation>
    <scope>NUCLEOTIDE SEQUENCE [LARGE SCALE GENOMIC DNA]</scope>
    <source>
        <strain evidence="4">RWD-64-598 SS2</strain>
    </source>
</reference>
<dbReference type="OrthoDB" id="3256800at2759"/>
<dbReference type="GeneID" id="19204778"/>
<dbReference type="InterPro" id="IPR045340">
    <property type="entry name" value="DUF6533"/>
</dbReference>
<dbReference type="Proteomes" id="UP000053558">
    <property type="component" value="Unassembled WGS sequence"/>
</dbReference>
<dbReference type="RefSeq" id="XP_007765054.1">
    <property type="nucleotide sequence ID" value="XM_007766864.1"/>
</dbReference>
<feature type="domain" description="DUF6533" evidence="2">
    <location>
        <begin position="23"/>
        <end position="68"/>
    </location>
</feature>
<sequence>MLVRIHEHHEHWDPEKVLQFYRYVSVASAAFYAWDYLLTFRYEVDNIWGGKMTRFRISFLLNRYVALFAVLFQNFLNFFHTGTSAAGCRLGVVTYVCIMVIVANVGMVLHQRVCAIYSYRNDIVWAVGVAYTVVLALFLMIGIAQITVMFGGVHFINGSCKSHFPHSATTLAFCFWVPVMIFDFSLTVLAVSKAIQHVIQTKHKEWPAVRLLRVLARDSFIYFVINFLVYLNCTIQAKVGTMRSLQITYALVLVIPPVTITRMYMSMDRTVNHCLTVHDGDESIYGSAITMLDLPPSPVRARTRSIMFPRFYRSNPTDR</sequence>
<comment type="caution">
    <text evidence="3">The sequence shown here is derived from an EMBL/GenBank/DDBJ whole genome shotgun (WGS) entry which is preliminary data.</text>
</comment>
<dbReference type="KEGG" id="cput:CONPUDRAFT_162787"/>
<feature type="transmembrane region" description="Helical" evidence="1">
    <location>
        <begin position="59"/>
        <end position="80"/>
    </location>
</feature>
<organism evidence="3 4">
    <name type="scientific">Coniophora puteana (strain RWD-64-598)</name>
    <name type="common">Brown rot fungus</name>
    <dbReference type="NCBI Taxonomy" id="741705"/>
    <lineage>
        <taxon>Eukaryota</taxon>
        <taxon>Fungi</taxon>
        <taxon>Dikarya</taxon>
        <taxon>Basidiomycota</taxon>
        <taxon>Agaricomycotina</taxon>
        <taxon>Agaricomycetes</taxon>
        <taxon>Agaricomycetidae</taxon>
        <taxon>Boletales</taxon>
        <taxon>Coniophorineae</taxon>
        <taxon>Coniophoraceae</taxon>
        <taxon>Coniophora</taxon>
    </lineage>
</organism>
<feature type="transmembrane region" description="Helical" evidence="1">
    <location>
        <begin position="20"/>
        <end position="38"/>
    </location>
</feature>
<keyword evidence="4" id="KW-1185">Reference proteome</keyword>
<gene>
    <name evidence="3" type="ORF">CONPUDRAFT_162787</name>
</gene>
<feature type="transmembrane region" description="Helical" evidence="1">
    <location>
        <begin position="123"/>
        <end position="150"/>
    </location>
</feature>
<evidence type="ECO:0000259" key="2">
    <source>
        <dbReference type="Pfam" id="PF20151"/>
    </source>
</evidence>
<feature type="transmembrane region" description="Helical" evidence="1">
    <location>
        <begin position="245"/>
        <end position="265"/>
    </location>
</feature>
<evidence type="ECO:0000313" key="3">
    <source>
        <dbReference type="EMBL" id="EIW85622.1"/>
    </source>
</evidence>
<dbReference type="OMA" id="RIHEHHE"/>
<keyword evidence="1" id="KW-0812">Transmembrane</keyword>
<feature type="transmembrane region" description="Helical" evidence="1">
    <location>
        <begin position="92"/>
        <end position="111"/>
    </location>
</feature>
<dbReference type="AlphaFoldDB" id="A0A5M3N2K4"/>
<protein>
    <recommendedName>
        <fullName evidence="2">DUF6533 domain-containing protein</fullName>
    </recommendedName>
</protein>
<evidence type="ECO:0000313" key="4">
    <source>
        <dbReference type="Proteomes" id="UP000053558"/>
    </source>
</evidence>
<dbReference type="Pfam" id="PF20151">
    <property type="entry name" value="DUF6533"/>
    <property type="match status" value="1"/>
</dbReference>
<keyword evidence="1" id="KW-0472">Membrane</keyword>